<name>A0A520MHX3_9GAMM</name>
<sequence>MLSDKTYRLIFWYAMVAVLLLSLLPISAPELELFHWQDKLHHFITYSALCFLGIQAYGQNYSVWIIGFVLVVFGLVIEFAQSLTGYRFGDPIDLAANTLGIIVAGVFLRNQRNKL</sequence>
<dbReference type="Proteomes" id="UP000315889">
    <property type="component" value="Unassembled WGS sequence"/>
</dbReference>
<feature type="transmembrane region" description="Helical" evidence="1">
    <location>
        <begin position="40"/>
        <end position="58"/>
    </location>
</feature>
<organism evidence="2 3">
    <name type="scientific">SAR92 clade bacterium</name>
    <dbReference type="NCBI Taxonomy" id="2315479"/>
    <lineage>
        <taxon>Bacteria</taxon>
        <taxon>Pseudomonadati</taxon>
        <taxon>Pseudomonadota</taxon>
        <taxon>Gammaproteobacteria</taxon>
        <taxon>Cellvibrionales</taxon>
        <taxon>Porticoccaceae</taxon>
        <taxon>SAR92 clade</taxon>
    </lineage>
</organism>
<feature type="transmembrane region" description="Helical" evidence="1">
    <location>
        <begin position="9"/>
        <end position="28"/>
    </location>
</feature>
<evidence type="ECO:0000313" key="2">
    <source>
        <dbReference type="EMBL" id="RZO20822.1"/>
    </source>
</evidence>
<proteinExistence type="predicted"/>
<keyword evidence="1" id="KW-0472">Membrane</keyword>
<reference evidence="2 3" key="1">
    <citation type="submission" date="2019-02" db="EMBL/GenBank/DDBJ databases">
        <title>Prokaryotic population dynamics and viral predation in marine succession experiment using metagenomics: the confinement effect.</title>
        <authorList>
            <person name="Haro-Moreno J.M."/>
            <person name="Rodriguez-Valera F."/>
            <person name="Lopez-Perez M."/>
        </authorList>
    </citation>
    <scope>NUCLEOTIDE SEQUENCE [LARGE SCALE GENOMIC DNA]</scope>
    <source>
        <strain evidence="2">MED-G170</strain>
    </source>
</reference>
<comment type="caution">
    <text evidence="2">The sequence shown here is derived from an EMBL/GenBank/DDBJ whole genome shotgun (WGS) entry which is preliminary data.</text>
</comment>
<gene>
    <name evidence="2" type="ORF">EVB03_03680</name>
</gene>
<feature type="transmembrane region" description="Helical" evidence="1">
    <location>
        <begin position="92"/>
        <end position="108"/>
    </location>
</feature>
<feature type="transmembrane region" description="Helical" evidence="1">
    <location>
        <begin position="63"/>
        <end position="80"/>
    </location>
</feature>
<evidence type="ECO:0000313" key="3">
    <source>
        <dbReference type="Proteomes" id="UP000315889"/>
    </source>
</evidence>
<dbReference type="AlphaFoldDB" id="A0A520MHX3"/>
<dbReference type="EMBL" id="SHBP01000003">
    <property type="protein sequence ID" value="RZO20822.1"/>
    <property type="molecule type" value="Genomic_DNA"/>
</dbReference>
<accession>A0A520MHX3</accession>
<dbReference type="NCBIfam" id="NF037970">
    <property type="entry name" value="vanZ_1"/>
    <property type="match status" value="1"/>
</dbReference>
<keyword evidence="1" id="KW-0812">Transmembrane</keyword>
<protein>
    <submittedName>
        <fullName evidence="2">VanZ family protein</fullName>
    </submittedName>
</protein>
<dbReference type="PANTHER" id="PTHR28008">
    <property type="entry name" value="DOMAIN PROTEIN, PUTATIVE (AFU_ORTHOLOGUE AFUA_3G10980)-RELATED"/>
    <property type="match status" value="1"/>
</dbReference>
<dbReference type="PANTHER" id="PTHR28008:SF1">
    <property type="entry name" value="DOMAIN PROTEIN, PUTATIVE (AFU_ORTHOLOGUE AFUA_3G10980)-RELATED"/>
    <property type="match status" value="1"/>
</dbReference>
<keyword evidence="1" id="KW-1133">Transmembrane helix</keyword>
<evidence type="ECO:0000256" key="1">
    <source>
        <dbReference type="SAM" id="Phobius"/>
    </source>
</evidence>